<sequence>MGEPVPPSGCRHCGVGEREHLQRWTAGVGWHFWVAPSARQRLERMLARRAARARPPT</sequence>
<name>A0A7W7D6A0_9ACTN</name>
<accession>A0A7W7D6A0</accession>
<comment type="caution">
    <text evidence="1">The sequence shown here is derived from an EMBL/GenBank/DDBJ whole genome shotgun (WGS) entry which is preliminary data.</text>
</comment>
<keyword evidence="2" id="KW-1185">Reference proteome</keyword>
<dbReference type="EMBL" id="JACHND010000001">
    <property type="protein sequence ID" value="MBB4700115.1"/>
    <property type="molecule type" value="Genomic_DNA"/>
</dbReference>
<dbReference type="Proteomes" id="UP000542210">
    <property type="component" value="Unassembled WGS sequence"/>
</dbReference>
<proteinExistence type="predicted"/>
<dbReference type="RefSeq" id="WP_184878038.1">
    <property type="nucleotide sequence ID" value="NZ_BOOV01000009.1"/>
</dbReference>
<gene>
    <name evidence="1" type="ORF">BJ982_001659</name>
</gene>
<evidence type="ECO:0000313" key="1">
    <source>
        <dbReference type="EMBL" id="MBB4700115.1"/>
    </source>
</evidence>
<evidence type="ECO:0000313" key="2">
    <source>
        <dbReference type="Proteomes" id="UP000542210"/>
    </source>
</evidence>
<reference evidence="1 2" key="1">
    <citation type="submission" date="2020-08" db="EMBL/GenBank/DDBJ databases">
        <title>Sequencing the genomes of 1000 actinobacteria strains.</title>
        <authorList>
            <person name="Klenk H.-P."/>
        </authorList>
    </citation>
    <scope>NUCLEOTIDE SEQUENCE [LARGE SCALE GENOMIC DNA]</scope>
    <source>
        <strain evidence="1 2">DSM 45784</strain>
    </source>
</reference>
<organism evidence="1 2">
    <name type="scientific">Sphaerisporangium siamense</name>
    <dbReference type="NCBI Taxonomy" id="795645"/>
    <lineage>
        <taxon>Bacteria</taxon>
        <taxon>Bacillati</taxon>
        <taxon>Actinomycetota</taxon>
        <taxon>Actinomycetes</taxon>
        <taxon>Streptosporangiales</taxon>
        <taxon>Streptosporangiaceae</taxon>
        <taxon>Sphaerisporangium</taxon>
    </lineage>
</organism>
<dbReference type="AlphaFoldDB" id="A0A7W7D6A0"/>
<protein>
    <submittedName>
        <fullName evidence="1">Uncharacterized protein</fullName>
    </submittedName>
</protein>